<name>A0A1L7I0A9_9FLAO</name>
<dbReference type="InterPro" id="IPR018060">
    <property type="entry name" value="HTH_AraC"/>
</dbReference>
<dbReference type="SUPFAM" id="SSF47384">
    <property type="entry name" value="Homodimeric domain of signal transducing histidine kinase"/>
    <property type="match status" value="1"/>
</dbReference>
<dbReference type="SUPFAM" id="SSF50998">
    <property type="entry name" value="Quinoprotein alcohol dehydrogenase-like"/>
    <property type="match status" value="1"/>
</dbReference>
<dbReference type="Pfam" id="PF07494">
    <property type="entry name" value="Reg_prop"/>
    <property type="match status" value="4"/>
</dbReference>
<dbReference type="PROSITE" id="PS50109">
    <property type="entry name" value="HIS_KIN"/>
    <property type="match status" value="1"/>
</dbReference>
<dbReference type="KEGG" id="gfl:GRFL_0305"/>
<dbReference type="SMART" id="SM00448">
    <property type="entry name" value="REC"/>
    <property type="match status" value="1"/>
</dbReference>
<dbReference type="STRING" id="1229726.GRFL_0305"/>
<gene>
    <name evidence="6" type="ORF">GRFL_0305</name>
</gene>
<dbReference type="GO" id="GO:0000155">
    <property type="term" value="F:phosphorelay sensor kinase activity"/>
    <property type="evidence" value="ECO:0007669"/>
    <property type="project" value="InterPro"/>
</dbReference>
<reference evidence="6 7" key="1">
    <citation type="submission" date="2016-07" db="EMBL/GenBank/DDBJ databases">
        <title>Multi-omics approach to identify versatile polysaccharide utilization systems of a marine flavobacterium Gramella flava.</title>
        <authorList>
            <person name="Tang K."/>
        </authorList>
    </citation>
    <scope>NUCLEOTIDE SEQUENCE [LARGE SCALE GENOMIC DNA]</scope>
    <source>
        <strain evidence="6 7">JLT2011</strain>
    </source>
</reference>
<dbReference type="Pfam" id="PF12833">
    <property type="entry name" value="HTH_18"/>
    <property type="match status" value="1"/>
</dbReference>
<accession>A0A1L7I0A9</accession>
<evidence type="ECO:0000256" key="1">
    <source>
        <dbReference type="ARBA" id="ARBA00000085"/>
    </source>
</evidence>
<dbReference type="FunFam" id="1.10.287.130:FF:000045">
    <property type="entry name" value="Two-component system sensor histidine kinase/response regulator"/>
    <property type="match status" value="1"/>
</dbReference>
<dbReference type="InterPro" id="IPR011006">
    <property type="entry name" value="CheY-like_superfamily"/>
</dbReference>
<dbReference type="PROSITE" id="PS50110">
    <property type="entry name" value="RESPONSE_REGULATORY"/>
    <property type="match status" value="1"/>
</dbReference>
<dbReference type="GO" id="GO:0043565">
    <property type="term" value="F:sequence-specific DNA binding"/>
    <property type="evidence" value="ECO:0007669"/>
    <property type="project" value="InterPro"/>
</dbReference>
<dbReference type="InterPro" id="IPR003661">
    <property type="entry name" value="HisK_dim/P_dom"/>
</dbReference>
<evidence type="ECO:0000256" key="3">
    <source>
        <dbReference type="ARBA" id="ARBA00022553"/>
    </source>
</evidence>
<dbReference type="Gene3D" id="2.130.10.10">
    <property type="entry name" value="YVTN repeat-like/Quinoprotein amine dehydrogenase"/>
    <property type="match status" value="2"/>
</dbReference>
<comment type="catalytic activity">
    <reaction evidence="1">
        <text>ATP + protein L-histidine = ADP + protein N-phospho-L-histidine.</text>
        <dbReference type="EC" id="2.7.13.3"/>
    </reaction>
</comment>
<dbReference type="InterPro" id="IPR013783">
    <property type="entry name" value="Ig-like_fold"/>
</dbReference>
<dbReference type="FunFam" id="2.60.40.10:FF:000791">
    <property type="entry name" value="Two-component system sensor histidine kinase/response regulator"/>
    <property type="match status" value="1"/>
</dbReference>
<dbReference type="InterPro" id="IPR015943">
    <property type="entry name" value="WD40/YVTN_repeat-like_dom_sf"/>
</dbReference>
<dbReference type="InterPro" id="IPR003594">
    <property type="entry name" value="HATPase_dom"/>
</dbReference>
<dbReference type="PROSITE" id="PS01124">
    <property type="entry name" value="HTH_ARAC_FAMILY_2"/>
    <property type="match status" value="1"/>
</dbReference>
<dbReference type="Pfam" id="PF00512">
    <property type="entry name" value="HisKA"/>
    <property type="match status" value="1"/>
</dbReference>
<evidence type="ECO:0000313" key="7">
    <source>
        <dbReference type="Proteomes" id="UP000186230"/>
    </source>
</evidence>
<dbReference type="InterPro" id="IPR004358">
    <property type="entry name" value="Sig_transdc_His_kin-like_C"/>
</dbReference>
<protein>
    <recommendedName>
        <fullName evidence="2">histidine kinase</fullName>
        <ecNumber evidence="2">2.7.13.3</ecNumber>
    </recommendedName>
</protein>
<dbReference type="SUPFAM" id="SSF46689">
    <property type="entry name" value="Homeodomain-like"/>
    <property type="match status" value="1"/>
</dbReference>
<dbReference type="InterPro" id="IPR011110">
    <property type="entry name" value="Reg_prop"/>
</dbReference>
<dbReference type="Gene3D" id="2.60.40.10">
    <property type="entry name" value="Immunoglobulins"/>
    <property type="match status" value="1"/>
</dbReference>
<dbReference type="Pfam" id="PF00072">
    <property type="entry name" value="Response_reg"/>
    <property type="match status" value="1"/>
</dbReference>
<sequence length="1313" mass="150998">MRKRLFSMTILLLLSLHLAAQEYYFKNYQVEDGLSHNTITSSLQDQRGFLWFGTKDGLDRFDGYNFKVFRQETGKANSLGSNFVRTLHEFQNNIWVGTDNGLYKYQEELEEFQLIPLSANEPILDIENDDQGNLWFIAAGNVYRMNIQSGKTDSFNRSYAWWLFKDSSGKIWMTTQDQFFSFQEDTNDFQPEEVDLHIHNDLPFIITKVMKAQKDLILIGTKYHGAFWYDTIKKTAEAIFPEDQNPLYVRDFTLASAHELWLATESGVYIYNLNTEQFTNLKKSYNNPYSLSDNAIYTLTTDTEGGVWMGTYFGGINYYPKPYTPFNKYFPKVGENSISGNAVREIHQDQYGKIWIGTEDAGLNRFDPVTGEFWNIPQKNLSHYNIHGILTLDDELWVGTFEHGLDILDIQTGRRLRHYESSNTRSLNSDFIIDIFKSSEGTIYLLTSSGIYSYDPLHDDFVPVPGLPENHHYAYIAEDQKGIIWLGTYWDGLYRYNPKNKQVRAFTHKNDDSYSISSNVINGIFSDSTERLWVTTENGLNLYDPKTGNFRKLTTHDGLPSNVTYSILEDQNGILWISTSNGLVKFDVNKEEMKTYTTVNGLISDQFNYSSAFQTPEGQMYFGSVDGMISFNPQNFTENNASSPVLFTDIQINNKKVPVNSLGSPLDKSINFQKEIVLNHRQSSFSLEFTNLSYSSSEMTEYWYKMKGLHDDWVYLGKEHRIFFTELPAGTYELQIRSKNGYGSLSPDTAKLGIEVLPPIWLSKWAYFVYTLLVFTAIYFLIRYYHQYTQEKNQQKFAIFQNQKEKEIYQAKIQFFTNVAHEIRTPLSLIKAPLEKLMRSTEGQKKDFRENLAIMDKNTSRLLNLVNELLDFRKTESQNLKLSFVQTNISRLLQDTVERFKPVIDEKKLSFQLQLPATPVIAYVDEEGVRKILSNLFNNAVKYSEKMVRVKLEQNEQCLTMSIENDGPKIPETCATKIFEPFFRVSENNGFSGSGIGLSLAHSLTSLHNGKLKLENEHTETNRFILELPLHQHEEFDLYEPAGIDKEYRVAPSPSAFQSTEKSNVLLVEDNQDLLNFLQRELQESYRVFQAEDAQKALEILSEESIQLVLSDVSMPGTDGYSLCKMIKSDLATSHIPVVLLTAKSGMNSKIEGLESGADSYVTKPFSVEYLKAQIHSLIQNRRNVMEFFSSTPLSHIKSIANSRTDADFLTKLDKVIFQHLNDTSLSVETLADIMNMSRSSLYRKISELSNLSPNELINLARLKKAAELLHSGEFKIYEVAEKVGYKSQTSFGRNFQKQFHMTPSEYMNSTKV</sequence>
<dbReference type="Pfam" id="PF02518">
    <property type="entry name" value="HATPase_c"/>
    <property type="match status" value="1"/>
</dbReference>
<dbReference type="EMBL" id="CP016359">
    <property type="protein sequence ID" value="APU67029.1"/>
    <property type="molecule type" value="Genomic_DNA"/>
</dbReference>
<dbReference type="Pfam" id="PF07495">
    <property type="entry name" value="Y_Y_Y"/>
    <property type="match status" value="1"/>
</dbReference>
<proteinExistence type="predicted"/>
<evidence type="ECO:0000313" key="6">
    <source>
        <dbReference type="EMBL" id="APU67029.1"/>
    </source>
</evidence>
<keyword evidence="7" id="KW-1185">Reference proteome</keyword>
<dbReference type="InterPro" id="IPR011047">
    <property type="entry name" value="Quinoprotein_ADH-like_sf"/>
</dbReference>
<dbReference type="CDD" id="cd00082">
    <property type="entry name" value="HisKA"/>
    <property type="match status" value="1"/>
</dbReference>
<evidence type="ECO:0000256" key="4">
    <source>
        <dbReference type="ARBA" id="ARBA00023015"/>
    </source>
</evidence>
<dbReference type="SMART" id="SM00388">
    <property type="entry name" value="HisKA"/>
    <property type="match status" value="1"/>
</dbReference>
<dbReference type="SMART" id="SM00387">
    <property type="entry name" value="HATPase_c"/>
    <property type="match status" value="1"/>
</dbReference>
<dbReference type="GO" id="GO:0003700">
    <property type="term" value="F:DNA-binding transcription factor activity"/>
    <property type="evidence" value="ECO:0007669"/>
    <property type="project" value="InterPro"/>
</dbReference>
<evidence type="ECO:0000256" key="5">
    <source>
        <dbReference type="ARBA" id="ARBA00023163"/>
    </source>
</evidence>
<dbReference type="PANTHER" id="PTHR43547:SF2">
    <property type="entry name" value="HYBRID SIGNAL TRANSDUCTION HISTIDINE KINASE C"/>
    <property type="match status" value="1"/>
</dbReference>
<dbReference type="InterPro" id="IPR036097">
    <property type="entry name" value="HisK_dim/P_sf"/>
</dbReference>
<keyword evidence="3" id="KW-0597">Phosphoprotein</keyword>
<dbReference type="Gene3D" id="1.10.287.130">
    <property type="match status" value="1"/>
</dbReference>
<dbReference type="CDD" id="cd17574">
    <property type="entry name" value="REC_OmpR"/>
    <property type="match status" value="1"/>
</dbReference>
<keyword evidence="6" id="KW-0238">DNA-binding</keyword>
<dbReference type="EC" id="2.7.13.3" evidence="2"/>
<organism evidence="6 7">
    <name type="scientific">Christiangramia flava JLT2011</name>
    <dbReference type="NCBI Taxonomy" id="1229726"/>
    <lineage>
        <taxon>Bacteria</taxon>
        <taxon>Pseudomonadati</taxon>
        <taxon>Bacteroidota</taxon>
        <taxon>Flavobacteriia</taxon>
        <taxon>Flavobacteriales</taxon>
        <taxon>Flavobacteriaceae</taxon>
        <taxon>Christiangramia</taxon>
    </lineage>
</organism>
<keyword evidence="5" id="KW-0804">Transcription</keyword>
<dbReference type="SMART" id="SM00342">
    <property type="entry name" value="HTH_ARAC"/>
    <property type="match status" value="1"/>
</dbReference>
<dbReference type="InterPro" id="IPR005467">
    <property type="entry name" value="His_kinase_dom"/>
</dbReference>
<dbReference type="SUPFAM" id="SSF52172">
    <property type="entry name" value="CheY-like"/>
    <property type="match status" value="1"/>
</dbReference>
<dbReference type="Gene3D" id="1.10.10.60">
    <property type="entry name" value="Homeodomain-like"/>
    <property type="match status" value="1"/>
</dbReference>
<evidence type="ECO:0000256" key="2">
    <source>
        <dbReference type="ARBA" id="ARBA00012438"/>
    </source>
</evidence>
<dbReference type="InterPro" id="IPR036890">
    <property type="entry name" value="HATPase_C_sf"/>
</dbReference>
<dbReference type="InterPro" id="IPR011123">
    <property type="entry name" value="Y_Y_Y"/>
</dbReference>
<dbReference type="Gene3D" id="3.40.50.2300">
    <property type="match status" value="1"/>
</dbReference>
<dbReference type="InterPro" id="IPR001789">
    <property type="entry name" value="Sig_transdc_resp-reg_receiver"/>
</dbReference>
<dbReference type="Gene3D" id="3.30.565.10">
    <property type="entry name" value="Histidine kinase-like ATPase, C-terminal domain"/>
    <property type="match status" value="1"/>
</dbReference>
<dbReference type="SUPFAM" id="SSF63829">
    <property type="entry name" value="Calcium-dependent phosphotriesterase"/>
    <property type="match status" value="2"/>
</dbReference>
<dbReference type="InterPro" id="IPR009057">
    <property type="entry name" value="Homeodomain-like_sf"/>
</dbReference>
<dbReference type="Proteomes" id="UP000186230">
    <property type="component" value="Chromosome"/>
</dbReference>
<dbReference type="RefSeq" id="WP_083642839.1">
    <property type="nucleotide sequence ID" value="NZ_AMRU01000008.1"/>
</dbReference>
<dbReference type="PANTHER" id="PTHR43547">
    <property type="entry name" value="TWO-COMPONENT HISTIDINE KINASE"/>
    <property type="match status" value="1"/>
</dbReference>
<dbReference type="SUPFAM" id="SSF55874">
    <property type="entry name" value="ATPase domain of HSP90 chaperone/DNA topoisomerase II/histidine kinase"/>
    <property type="match status" value="1"/>
</dbReference>
<keyword evidence="4" id="KW-0805">Transcription regulation</keyword>
<dbReference type="PRINTS" id="PR00344">
    <property type="entry name" value="BCTRLSENSOR"/>
</dbReference>